<name>A0ABY6LKF9_9ARAC</name>
<evidence type="ECO:0000313" key="3">
    <source>
        <dbReference type="Proteomes" id="UP001235939"/>
    </source>
</evidence>
<organism evidence="2 3">
    <name type="scientific">Cordylochernes scorpioides</name>
    <dbReference type="NCBI Taxonomy" id="51811"/>
    <lineage>
        <taxon>Eukaryota</taxon>
        <taxon>Metazoa</taxon>
        <taxon>Ecdysozoa</taxon>
        <taxon>Arthropoda</taxon>
        <taxon>Chelicerata</taxon>
        <taxon>Arachnida</taxon>
        <taxon>Pseudoscorpiones</taxon>
        <taxon>Cheliferoidea</taxon>
        <taxon>Chernetidae</taxon>
        <taxon>Cordylochernes</taxon>
    </lineage>
</organism>
<dbReference type="EMBL" id="CP092881">
    <property type="protein sequence ID" value="UYV80887.1"/>
    <property type="molecule type" value="Genomic_DNA"/>
</dbReference>
<reference evidence="2 3" key="1">
    <citation type="submission" date="2022-01" db="EMBL/GenBank/DDBJ databases">
        <title>A chromosomal length assembly of Cordylochernes scorpioides.</title>
        <authorList>
            <person name="Zeh D."/>
            <person name="Zeh J."/>
        </authorList>
    </citation>
    <scope>NUCLEOTIDE SEQUENCE [LARGE SCALE GENOMIC DNA]</scope>
    <source>
        <strain evidence="2">IN4F17</strain>
        <tissue evidence="2">Whole Body</tissue>
    </source>
</reference>
<evidence type="ECO:0000256" key="1">
    <source>
        <dbReference type="SAM" id="MobiDB-lite"/>
    </source>
</evidence>
<dbReference type="Proteomes" id="UP001235939">
    <property type="component" value="Chromosome 19"/>
</dbReference>
<feature type="compositionally biased region" description="Polar residues" evidence="1">
    <location>
        <begin position="1"/>
        <end position="12"/>
    </location>
</feature>
<sequence>MPKKFGTNSKSQAAWDRKEAAKVAELQRKEKEEEEANWKDDNKHVMKKQQRKESKIFDTKSFSKICSYTFDILIFAGEGLVVNQVQVWNTNLSDLM</sequence>
<evidence type="ECO:0000313" key="2">
    <source>
        <dbReference type="EMBL" id="UYV80887.1"/>
    </source>
</evidence>
<feature type="region of interest" description="Disordered" evidence="1">
    <location>
        <begin position="1"/>
        <end position="53"/>
    </location>
</feature>
<gene>
    <name evidence="2" type="ORF">LAZ67_19002100</name>
</gene>
<proteinExistence type="predicted"/>
<protein>
    <submittedName>
        <fullName evidence="2">CCDC124</fullName>
    </submittedName>
</protein>
<keyword evidence="3" id="KW-1185">Reference proteome</keyword>
<feature type="compositionally biased region" description="Basic and acidic residues" evidence="1">
    <location>
        <begin position="15"/>
        <end position="44"/>
    </location>
</feature>
<accession>A0ABY6LKF9</accession>